<dbReference type="RefSeq" id="WP_071501451.1">
    <property type="nucleotide sequence ID" value="NZ_MORL01000001.1"/>
</dbReference>
<dbReference type="SUPFAM" id="SSF46785">
    <property type="entry name" value="Winged helix' DNA-binding domain"/>
    <property type="match status" value="1"/>
</dbReference>
<dbReference type="OrthoDB" id="9802016at2"/>
<dbReference type="PROSITE" id="PS50987">
    <property type="entry name" value="HTH_ARSR_2"/>
    <property type="match status" value="1"/>
</dbReference>
<evidence type="ECO:0000256" key="3">
    <source>
        <dbReference type="ARBA" id="ARBA00023163"/>
    </source>
</evidence>
<comment type="caution">
    <text evidence="5">The sequence shown here is derived from an EMBL/GenBank/DDBJ whole genome shotgun (WGS) entry which is preliminary data.</text>
</comment>
<dbReference type="AlphaFoldDB" id="A0A1S2VR83"/>
<dbReference type="PANTHER" id="PTHR33154:SF33">
    <property type="entry name" value="TRANSCRIPTIONAL REPRESSOR SDPR"/>
    <property type="match status" value="1"/>
</dbReference>
<gene>
    <name evidence="5" type="ORF">BLX24_02355</name>
</gene>
<evidence type="ECO:0000259" key="4">
    <source>
        <dbReference type="PROSITE" id="PS50987"/>
    </source>
</evidence>
<sequence length="103" mass="12021">MLNTLPQLDKTAYMLKALAHPLRLQIVMLLSREEKELSVTTIQEYFSISQSLISHHLINMRAKGILGFRQQGNNRYYRLQEPRFARCVALLFEEQMAAELVLE</sequence>
<keyword evidence="1" id="KW-0805">Transcription regulation</keyword>
<evidence type="ECO:0000256" key="1">
    <source>
        <dbReference type="ARBA" id="ARBA00023015"/>
    </source>
</evidence>
<dbReference type="Proteomes" id="UP000181790">
    <property type="component" value="Unassembled WGS sequence"/>
</dbReference>
<dbReference type="GO" id="GO:0003700">
    <property type="term" value="F:DNA-binding transcription factor activity"/>
    <property type="evidence" value="ECO:0007669"/>
    <property type="project" value="InterPro"/>
</dbReference>
<dbReference type="NCBIfam" id="NF033788">
    <property type="entry name" value="HTH_metalloreg"/>
    <property type="match status" value="1"/>
</dbReference>
<evidence type="ECO:0000313" key="5">
    <source>
        <dbReference type="EMBL" id="OIN61289.1"/>
    </source>
</evidence>
<dbReference type="InterPro" id="IPR036388">
    <property type="entry name" value="WH-like_DNA-bd_sf"/>
</dbReference>
<feature type="domain" description="HTH arsR-type" evidence="4">
    <location>
        <begin position="2"/>
        <end position="99"/>
    </location>
</feature>
<evidence type="ECO:0000313" key="6">
    <source>
        <dbReference type="Proteomes" id="UP000181790"/>
    </source>
</evidence>
<dbReference type="Pfam" id="PF01022">
    <property type="entry name" value="HTH_5"/>
    <property type="match status" value="1"/>
</dbReference>
<dbReference type="EMBL" id="MORL01000001">
    <property type="protein sequence ID" value="OIN61289.1"/>
    <property type="molecule type" value="Genomic_DNA"/>
</dbReference>
<dbReference type="InterPro" id="IPR051081">
    <property type="entry name" value="HTH_MetalResp_TranReg"/>
</dbReference>
<reference evidence="5 6" key="1">
    <citation type="submission" date="2016-10" db="EMBL/GenBank/DDBJ databases">
        <title>Arsenicibacter rosenii gen. nov., sp. nov., an efficient arsenic-methylating bacterium isolated from an arsenic-contaminated paddy soil.</title>
        <authorList>
            <person name="Huang K."/>
        </authorList>
    </citation>
    <scope>NUCLEOTIDE SEQUENCE [LARGE SCALE GENOMIC DNA]</scope>
    <source>
        <strain evidence="5 6">SM-1</strain>
    </source>
</reference>
<proteinExistence type="predicted"/>
<keyword evidence="3" id="KW-0804">Transcription</keyword>
<accession>A0A1S2VR83</accession>
<dbReference type="InterPro" id="IPR011991">
    <property type="entry name" value="ArsR-like_HTH"/>
</dbReference>
<dbReference type="InterPro" id="IPR001845">
    <property type="entry name" value="HTH_ArsR_DNA-bd_dom"/>
</dbReference>
<organism evidence="5 6">
    <name type="scientific">Arsenicibacter rosenii</name>
    <dbReference type="NCBI Taxonomy" id="1750698"/>
    <lineage>
        <taxon>Bacteria</taxon>
        <taxon>Pseudomonadati</taxon>
        <taxon>Bacteroidota</taxon>
        <taxon>Cytophagia</taxon>
        <taxon>Cytophagales</taxon>
        <taxon>Spirosomataceae</taxon>
        <taxon>Arsenicibacter</taxon>
    </lineage>
</organism>
<dbReference type="InterPro" id="IPR036390">
    <property type="entry name" value="WH_DNA-bd_sf"/>
</dbReference>
<dbReference type="PRINTS" id="PR00778">
    <property type="entry name" value="HTHARSR"/>
</dbReference>
<dbReference type="Gene3D" id="1.10.10.10">
    <property type="entry name" value="Winged helix-like DNA-binding domain superfamily/Winged helix DNA-binding domain"/>
    <property type="match status" value="1"/>
</dbReference>
<keyword evidence="6" id="KW-1185">Reference proteome</keyword>
<name>A0A1S2VR83_9BACT</name>
<keyword evidence="2" id="KW-0238">DNA-binding</keyword>
<protein>
    <recommendedName>
        <fullName evidence="4">HTH arsR-type domain-containing protein</fullName>
    </recommendedName>
</protein>
<dbReference type="PANTHER" id="PTHR33154">
    <property type="entry name" value="TRANSCRIPTIONAL REGULATOR, ARSR FAMILY"/>
    <property type="match status" value="1"/>
</dbReference>
<evidence type="ECO:0000256" key="2">
    <source>
        <dbReference type="ARBA" id="ARBA00023125"/>
    </source>
</evidence>
<dbReference type="GO" id="GO:0003677">
    <property type="term" value="F:DNA binding"/>
    <property type="evidence" value="ECO:0007669"/>
    <property type="project" value="UniProtKB-KW"/>
</dbReference>
<dbReference type="SMART" id="SM00418">
    <property type="entry name" value="HTH_ARSR"/>
    <property type="match status" value="1"/>
</dbReference>
<dbReference type="CDD" id="cd00090">
    <property type="entry name" value="HTH_ARSR"/>
    <property type="match status" value="1"/>
</dbReference>